<dbReference type="Pfam" id="PF00528">
    <property type="entry name" value="BPD_transp_1"/>
    <property type="match status" value="1"/>
</dbReference>
<evidence type="ECO:0000313" key="12">
    <source>
        <dbReference type="Proteomes" id="UP000229740"/>
    </source>
</evidence>
<protein>
    <recommendedName>
        <fullName evidence="10">ABC transmembrane type-1 domain-containing protein</fullName>
    </recommendedName>
</protein>
<dbReference type="PROSITE" id="PS50928">
    <property type="entry name" value="ABC_TM1"/>
    <property type="match status" value="1"/>
</dbReference>
<dbReference type="InterPro" id="IPR050901">
    <property type="entry name" value="BP-dep_ABC_trans_perm"/>
</dbReference>
<gene>
    <name evidence="11" type="ORF">CSB45_10770</name>
</gene>
<evidence type="ECO:0000256" key="3">
    <source>
        <dbReference type="ARBA" id="ARBA00022448"/>
    </source>
</evidence>
<dbReference type="EMBL" id="PDPS01000033">
    <property type="protein sequence ID" value="PID56506.1"/>
    <property type="molecule type" value="Genomic_DNA"/>
</dbReference>
<feature type="transmembrane region" description="Helical" evidence="9">
    <location>
        <begin position="160"/>
        <end position="182"/>
    </location>
</feature>
<comment type="subcellular location">
    <subcellularLocation>
        <location evidence="1 9">Cell membrane</location>
        <topology evidence="1 9">Multi-pass membrane protein</topology>
    </subcellularLocation>
</comment>
<evidence type="ECO:0000256" key="1">
    <source>
        <dbReference type="ARBA" id="ARBA00004651"/>
    </source>
</evidence>
<comment type="caution">
    <text evidence="11">The sequence shown here is derived from an EMBL/GenBank/DDBJ whole genome shotgun (WGS) entry which is preliminary data.</text>
</comment>
<keyword evidence="3 9" id="KW-0813">Transport</keyword>
<dbReference type="GO" id="GO:0055085">
    <property type="term" value="P:transmembrane transport"/>
    <property type="evidence" value="ECO:0007669"/>
    <property type="project" value="InterPro"/>
</dbReference>
<reference evidence="11 12" key="1">
    <citation type="submission" date="2017-10" db="EMBL/GenBank/DDBJ databases">
        <title>Novel microbial diversity and functional potential in the marine mammal oral microbiome.</title>
        <authorList>
            <person name="Dudek N.K."/>
            <person name="Sun C.L."/>
            <person name="Burstein D."/>
            <person name="Kantor R.S."/>
            <person name="Aliaga Goltsman D.S."/>
            <person name="Bik E.M."/>
            <person name="Thomas B.C."/>
            <person name="Banfield J.F."/>
            <person name="Relman D.A."/>
        </authorList>
    </citation>
    <scope>NUCLEOTIDE SEQUENCE [LARGE SCALE GENOMIC DNA]</scope>
    <source>
        <strain evidence="11">DOLZORAL124_49_17</strain>
    </source>
</reference>
<organism evidence="11 12">
    <name type="scientific">candidate division KSB3 bacterium</name>
    <dbReference type="NCBI Taxonomy" id="2044937"/>
    <lineage>
        <taxon>Bacteria</taxon>
        <taxon>candidate division KSB3</taxon>
    </lineage>
</organism>
<dbReference type="InterPro" id="IPR035906">
    <property type="entry name" value="MetI-like_sf"/>
</dbReference>
<dbReference type="PANTHER" id="PTHR32243">
    <property type="entry name" value="MALTOSE TRANSPORT SYSTEM PERMEASE-RELATED"/>
    <property type="match status" value="1"/>
</dbReference>
<keyword evidence="6 9" id="KW-0812">Transmembrane</keyword>
<evidence type="ECO:0000256" key="5">
    <source>
        <dbReference type="ARBA" id="ARBA00022597"/>
    </source>
</evidence>
<accession>A0A2G6E359</accession>
<feature type="transmembrane region" description="Helical" evidence="9">
    <location>
        <begin position="291"/>
        <end position="316"/>
    </location>
</feature>
<keyword evidence="8 9" id="KW-0472">Membrane</keyword>
<dbReference type="AlphaFoldDB" id="A0A2G6E359"/>
<keyword evidence="5" id="KW-0762">Sugar transport</keyword>
<evidence type="ECO:0000256" key="2">
    <source>
        <dbReference type="ARBA" id="ARBA00009047"/>
    </source>
</evidence>
<keyword evidence="7 9" id="KW-1133">Transmembrane helix</keyword>
<comment type="similarity">
    <text evidence="2">Belongs to the binding-protein-dependent transport system permease family. MalFG subfamily.</text>
</comment>
<evidence type="ECO:0000256" key="4">
    <source>
        <dbReference type="ARBA" id="ARBA00022475"/>
    </source>
</evidence>
<evidence type="ECO:0000256" key="6">
    <source>
        <dbReference type="ARBA" id="ARBA00022692"/>
    </source>
</evidence>
<name>A0A2G6E359_9BACT</name>
<evidence type="ECO:0000313" key="11">
    <source>
        <dbReference type="EMBL" id="PID56506.1"/>
    </source>
</evidence>
<feature type="domain" description="ABC transmembrane type-1" evidence="10">
    <location>
        <begin position="125"/>
        <end position="316"/>
    </location>
</feature>
<dbReference type="InterPro" id="IPR000515">
    <property type="entry name" value="MetI-like"/>
</dbReference>
<evidence type="ECO:0000256" key="9">
    <source>
        <dbReference type="RuleBase" id="RU363032"/>
    </source>
</evidence>
<evidence type="ECO:0000259" key="10">
    <source>
        <dbReference type="PROSITE" id="PS50928"/>
    </source>
</evidence>
<dbReference type="GO" id="GO:0005886">
    <property type="term" value="C:plasma membrane"/>
    <property type="evidence" value="ECO:0007669"/>
    <property type="project" value="UniProtKB-SubCell"/>
</dbReference>
<feature type="transmembrane region" description="Helical" evidence="9">
    <location>
        <begin position="51"/>
        <end position="72"/>
    </location>
</feature>
<evidence type="ECO:0000256" key="8">
    <source>
        <dbReference type="ARBA" id="ARBA00023136"/>
    </source>
</evidence>
<dbReference type="SUPFAM" id="SSF161098">
    <property type="entry name" value="MetI-like"/>
    <property type="match status" value="1"/>
</dbReference>
<sequence length="331" mass="37123">MRIFSEQRHDVRYSCPCRTSARLRTFSFMPNACCRIPQKTVMRLQRLIPKIVLGLAIVLILCWTLGPFYWVIISAISPRVELYAKPPHWFPQNPTLHAFHSVLIEGEGFRGGGGISAATLIRKGLYNSLVIALVTTSLVMIASPLLGYAFSRLHFPGRTLFFIVFIGIIALPPWPVLIGLFAEFSYLQLLDSKIGLILLSFTFRIPFETWFMKGYFEAIPRDVEDAARIDGCSYLGTLFRVSIPMVMPGLIAVSIISFLFSWNMFAAPLILTYTLKSKPLTVAMTEFIGQYYVHWDLMSAAALVAIVPPILVVLFFQKFLVKGLTAGAVKA</sequence>
<dbReference type="Proteomes" id="UP000229740">
    <property type="component" value="Unassembled WGS sequence"/>
</dbReference>
<proteinExistence type="inferred from homology"/>
<dbReference type="CDD" id="cd06261">
    <property type="entry name" value="TM_PBP2"/>
    <property type="match status" value="1"/>
</dbReference>
<dbReference type="PANTHER" id="PTHR32243:SF50">
    <property type="entry name" value="MALTOSE_MALTODEXTRIN TRANSPORT SYSTEM PERMEASE PROTEIN MALG"/>
    <property type="match status" value="1"/>
</dbReference>
<evidence type="ECO:0000256" key="7">
    <source>
        <dbReference type="ARBA" id="ARBA00022989"/>
    </source>
</evidence>
<keyword evidence="4" id="KW-1003">Cell membrane</keyword>
<dbReference type="Gene3D" id="1.10.3720.10">
    <property type="entry name" value="MetI-like"/>
    <property type="match status" value="1"/>
</dbReference>
<feature type="transmembrane region" description="Helical" evidence="9">
    <location>
        <begin position="129"/>
        <end position="148"/>
    </location>
</feature>
<feature type="transmembrane region" description="Helical" evidence="9">
    <location>
        <begin position="250"/>
        <end position="271"/>
    </location>
</feature>